<dbReference type="OrthoDB" id="2983156at2759"/>
<protein>
    <submittedName>
        <fullName evidence="1">Uncharacterized protein</fullName>
    </submittedName>
</protein>
<reference evidence="2" key="1">
    <citation type="journal article" date="2014" name="Proc. Natl. Acad. Sci. U.S.A.">
        <title>Extensive sampling of basidiomycete genomes demonstrates inadequacy of the white-rot/brown-rot paradigm for wood decay fungi.</title>
        <authorList>
            <person name="Riley R."/>
            <person name="Salamov A.A."/>
            <person name="Brown D.W."/>
            <person name="Nagy L.G."/>
            <person name="Floudas D."/>
            <person name="Held B.W."/>
            <person name="Levasseur A."/>
            <person name="Lombard V."/>
            <person name="Morin E."/>
            <person name="Otillar R."/>
            <person name="Lindquist E.A."/>
            <person name="Sun H."/>
            <person name="LaButti K.M."/>
            <person name="Schmutz J."/>
            <person name="Jabbour D."/>
            <person name="Luo H."/>
            <person name="Baker S.E."/>
            <person name="Pisabarro A.G."/>
            <person name="Walton J.D."/>
            <person name="Blanchette R.A."/>
            <person name="Henrissat B."/>
            <person name="Martin F."/>
            <person name="Cullen D."/>
            <person name="Hibbett D.S."/>
            <person name="Grigoriev I.V."/>
        </authorList>
    </citation>
    <scope>NUCLEOTIDE SEQUENCE [LARGE SCALE GENOMIC DNA]</scope>
    <source>
        <strain evidence="2">CBS 339.88</strain>
    </source>
</reference>
<name>A0A067S8R9_GALM3</name>
<gene>
    <name evidence="1" type="ORF">GALMADRAFT_147236</name>
</gene>
<accession>A0A067S8R9</accession>
<evidence type="ECO:0000313" key="2">
    <source>
        <dbReference type="Proteomes" id="UP000027222"/>
    </source>
</evidence>
<proteinExistence type="predicted"/>
<dbReference type="Proteomes" id="UP000027222">
    <property type="component" value="Unassembled WGS sequence"/>
</dbReference>
<organism evidence="1 2">
    <name type="scientific">Galerina marginata (strain CBS 339.88)</name>
    <dbReference type="NCBI Taxonomy" id="685588"/>
    <lineage>
        <taxon>Eukaryota</taxon>
        <taxon>Fungi</taxon>
        <taxon>Dikarya</taxon>
        <taxon>Basidiomycota</taxon>
        <taxon>Agaricomycotina</taxon>
        <taxon>Agaricomycetes</taxon>
        <taxon>Agaricomycetidae</taxon>
        <taxon>Agaricales</taxon>
        <taxon>Agaricineae</taxon>
        <taxon>Strophariaceae</taxon>
        <taxon>Galerina</taxon>
    </lineage>
</organism>
<dbReference type="EMBL" id="KL142416">
    <property type="protein sequence ID" value="KDR67226.1"/>
    <property type="molecule type" value="Genomic_DNA"/>
</dbReference>
<evidence type="ECO:0000313" key="1">
    <source>
        <dbReference type="EMBL" id="KDR67226.1"/>
    </source>
</evidence>
<sequence length="173" mass="18589">MSTNTRSLKCSTNGLIKPVSLMLTFSPFGAPVIPYLDVFPTGWRRTTEAHVRYTANTAFTAPQIDNGDLVAATSSALCGPGRCTNATTTARNIAIGFSDPGGGDVEPVLFWEQVASVLPSFSPAITTHPEKEILRGAIETSYLWKNDLKTLNKETNLSVSVNRNTGDVLIKDA</sequence>
<dbReference type="AlphaFoldDB" id="A0A067S8R9"/>
<dbReference type="HOGENOM" id="CLU_103053_1_0_1"/>
<keyword evidence="2" id="KW-1185">Reference proteome</keyword>